<accession>A0A4V1WHU5</accession>
<protein>
    <submittedName>
        <fullName evidence="1">Uncharacterized protein</fullName>
    </submittedName>
</protein>
<evidence type="ECO:0000313" key="2">
    <source>
        <dbReference type="Proteomes" id="UP000291107"/>
    </source>
</evidence>
<comment type="caution">
    <text evidence="1">The sequence shown here is derived from an EMBL/GenBank/DDBJ whole genome shotgun (WGS) entry which is preliminary data.</text>
</comment>
<organism evidence="1 2">
    <name type="scientific">Pseudomonas koreensis</name>
    <dbReference type="NCBI Taxonomy" id="198620"/>
    <lineage>
        <taxon>Bacteria</taxon>
        <taxon>Pseudomonadati</taxon>
        <taxon>Pseudomonadota</taxon>
        <taxon>Gammaproteobacteria</taxon>
        <taxon>Pseudomonadales</taxon>
        <taxon>Pseudomonadaceae</taxon>
        <taxon>Pseudomonas</taxon>
    </lineage>
</organism>
<dbReference type="Proteomes" id="UP000291107">
    <property type="component" value="Unassembled WGS sequence"/>
</dbReference>
<dbReference type="AlphaFoldDB" id="A0A4V1WHU5"/>
<dbReference type="EMBL" id="SEUB01000004">
    <property type="protein sequence ID" value="RYM42184.1"/>
    <property type="molecule type" value="Genomic_DNA"/>
</dbReference>
<sequence length="76" mass="8394">MVCLGASNFACLRHGLQLCCCADRDNAQLIRGDEHPTFEYSLCGKAVSCPIPCSSSRRPLFYRNGVRMQSAIRGQL</sequence>
<reference evidence="1 2" key="1">
    <citation type="submission" date="2019-02" db="EMBL/GenBank/DDBJ databases">
        <title>Genome of Pseudomonas korensis isolated from heavy metal contaminated environment.</title>
        <authorList>
            <person name="Ayangbenro A.S."/>
            <person name="Babalola O."/>
        </authorList>
    </citation>
    <scope>NUCLEOTIDE SEQUENCE [LARGE SCALE GENOMIC DNA]</scope>
    <source>
        <strain evidence="1 2">AB36</strain>
    </source>
</reference>
<gene>
    <name evidence="1" type="ORF">EVS84_11045</name>
</gene>
<name>A0A4V1WHU5_9PSED</name>
<evidence type="ECO:0000313" key="1">
    <source>
        <dbReference type="EMBL" id="RYM42184.1"/>
    </source>
</evidence>
<proteinExistence type="predicted"/>